<name>A0ABY4YED6_9MICO</name>
<reference evidence="2" key="1">
    <citation type="submission" date="2022-06" db="EMBL/GenBank/DDBJ databases">
        <title>Ornithinimicrobium JY.X270.</title>
        <authorList>
            <person name="Huang Y."/>
        </authorList>
    </citation>
    <scope>NUCLEOTIDE SEQUENCE</scope>
    <source>
        <strain evidence="2">JY.X270</strain>
    </source>
</reference>
<evidence type="ECO:0000313" key="3">
    <source>
        <dbReference type="Proteomes" id="UP001056535"/>
    </source>
</evidence>
<dbReference type="EMBL" id="CP099490">
    <property type="protein sequence ID" value="USQ75014.1"/>
    <property type="molecule type" value="Genomic_DNA"/>
</dbReference>
<dbReference type="Gene3D" id="1.25.40.10">
    <property type="entry name" value="Tetratricopeptide repeat domain"/>
    <property type="match status" value="2"/>
</dbReference>
<evidence type="ECO:0000313" key="2">
    <source>
        <dbReference type="EMBL" id="USQ75014.1"/>
    </source>
</evidence>
<feature type="region of interest" description="Disordered" evidence="1">
    <location>
        <begin position="225"/>
        <end position="293"/>
    </location>
</feature>
<protein>
    <recommendedName>
        <fullName evidence="4">Tetratricopeptide repeat protein</fullName>
    </recommendedName>
</protein>
<organism evidence="2 3">
    <name type="scientific">Ornithinimicrobium cryptoxanthini</name>
    <dbReference type="NCBI Taxonomy" id="2934161"/>
    <lineage>
        <taxon>Bacteria</taxon>
        <taxon>Bacillati</taxon>
        <taxon>Actinomycetota</taxon>
        <taxon>Actinomycetes</taxon>
        <taxon>Micrococcales</taxon>
        <taxon>Ornithinimicrobiaceae</taxon>
        <taxon>Ornithinimicrobium</taxon>
    </lineage>
</organism>
<dbReference type="InterPro" id="IPR011990">
    <property type="entry name" value="TPR-like_helical_dom_sf"/>
</dbReference>
<sequence length="293" mass="31766">MRKPEPEIPDHIEAKQLDRAARRELLTLSKDNADGVARHLVASSEALAAGDLDGALDHAENASRRAGRVAIVREVLGFVRYRRGEWAEALREFRTARRLSGSNHLLPHMADVERGLGRPDRAIELAQEPAAQSLSAADRVELAIVVSGARRDLGQDDAAVQSLRELVQASPPQRSWAGRLYYAYAEALLGAGDQDAAREWFARALEADKDALTDAADRLSELDGVDITDLGDDDSDEGTTDVDEETSDLREEGGVPLQELDAYEEPAAMNDEAAEPAPDGSEDQPAQDGPDAR</sequence>
<dbReference type="InterPro" id="IPR019734">
    <property type="entry name" value="TPR_rpt"/>
</dbReference>
<dbReference type="Proteomes" id="UP001056535">
    <property type="component" value="Chromosome"/>
</dbReference>
<dbReference type="RefSeq" id="WP_252619141.1">
    <property type="nucleotide sequence ID" value="NZ_CP099490.1"/>
</dbReference>
<gene>
    <name evidence="2" type="ORF">NF557_10135</name>
</gene>
<proteinExistence type="predicted"/>
<feature type="compositionally biased region" description="Acidic residues" evidence="1">
    <location>
        <begin position="225"/>
        <end position="246"/>
    </location>
</feature>
<accession>A0ABY4YED6</accession>
<dbReference type="SUPFAM" id="SSF48452">
    <property type="entry name" value="TPR-like"/>
    <property type="match status" value="1"/>
</dbReference>
<evidence type="ECO:0008006" key="4">
    <source>
        <dbReference type="Google" id="ProtNLM"/>
    </source>
</evidence>
<dbReference type="Pfam" id="PF13181">
    <property type="entry name" value="TPR_8"/>
    <property type="match status" value="1"/>
</dbReference>
<evidence type="ECO:0000256" key="1">
    <source>
        <dbReference type="SAM" id="MobiDB-lite"/>
    </source>
</evidence>
<keyword evidence="3" id="KW-1185">Reference proteome</keyword>